<comment type="subcellular location">
    <subcellularLocation>
        <location evidence="1">Endomembrane system</location>
        <topology evidence="1">Multi-pass membrane protein</topology>
    </subcellularLocation>
</comment>
<dbReference type="EMBL" id="QOCW01000011">
    <property type="protein sequence ID" value="RBW69330.1"/>
    <property type="molecule type" value="Genomic_DNA"/>
</dbReference>
<dbReference type="GO" id="GO:0012505">
    <property type="term" value="C:endomembrane system"/>
    <property type="evidence" value="ECO:0007669"/>
    <property type="project" value="UniProtKB-SubCell"/>
</dbReference>
<keyword evidence="4 6" id="KW-0472">Membrane</keyword>
<evidence type="ECO:0000256" key="5">
    <source>
        <dbReference type="SAM" id="Coils"/>
    </source>
</evidence>
<sequence>MIEKEKVETHFKKMENKAKTLSENEQKTEELTEKAAQRAEMYKDKRGLDKLAFDIKALTRLVKNWRQGDYKQISKKSIVMIVAGLLYFVSPADAVPDFLVGLGFVDDAAVVGFILQKLKEEIDRYLKWEQQ</sequence>
<dbReference type="InterPro" id="IPR010652">
    <property type="entry name" value="DUF1232"/>
</dbReference>
<keyword evidence="3 6" id="KW-1133">Transmembrane helix</keyword>
<evidence type="ECO:0000313" key="8">
    <source>
        <dbReference type="EMBL" id="RBW69330.1"/>
    </source>
</evidence>
<dbReference type="GO" id="GO:0008168">
    <property type="term" value="F:methyltransferase activity"/>
    <property type="evidence" value="ECO:0007669"/>
    <property type="project" value="UniProtKB-KW"/>
</dbReference>
<feature type="transmembrane region" description="Helical" evidence="6">
    <location>
        <begin position="73"/>
        <end position="92"/>
    </location>
</feature>
<keyword evidence="5" id="KW-0175">Coiled coil</keyword>
<dbReference type="GO" id="GO:0032259">
    <property type="term" value="P:methylation"/>
    <property type="evidence" value="ECO:0007669"/>
    <property type="project" value="UniProtKB-KW"/>
</dbReference>
<keyword evidence="2 6" id="KW-0812">Transmembrane</keyword>
<dbReference type="Pfam" id="PF06803">
    <property type="entry name" value="DUF1232"/>
    <property type="match status" value="1"/>
</dbReference>
<evidence type="ECO:0000256" key="4">
    <source>
        <dbReference type="ARBA" id="ARBA00023136"/>
    </source>
</evidence>
<keyword evidence="8" id="KW-0808">Transferase</keyword>
<gene>
    <name evidence="8" type="ORF">DS031_11875</name>
</gene>
<dbReference type="OrthoDB" id="9793277at2"/>
<feature type="coiled-coil region" evidence="5">
    <location>
        <begin position="4"/>
        <end position="34"/>
    </location>
</feature>
<feature type="domain" description="DUF1232" evidence="7">
    <location>
        <begin position="78"/>
        <end position="113"/>
    </location>
</feature>
<keyword evidence="9" id="KW-1185">Reference proteome</keyword>
<evidence type="ECO:0000256" key="2">
    <source>
        <dbReference type="ARBA" id="ARBA00022692"/>
    </source>
</evidence>
<proteinExistence type="predicted"/>
<dbReference type="RefSeq" id="WP_113806302.1">
    <property type="nucleotide sequence ID" value="NZ_QOCW01000011.1"/>
</dbReference>
<dbReference type="AlphaFoldDB" id="A0A366XSG9"/>
<reference evidence="8 9" key="1">
    <citation type="submission" date="2018-07" db="EMBL/GenBank/DDBJ databases">
        <title>Lottiidibacillus patelloidae gen. nov., sp. nov., isolated from the intestinal tract of a marine limpet and the reclassification of B. taeanensis BH030017T, B. algicola KMM 3737T and B. hwajinpoensis SW-72T as genus Lottiidibacillus.</title>
        <authorList>
            <person name="Liu R."/>
            <person name="Huang Z."/>
        </authorList>
    </citation>
    <scope>NUCLEOTIDE SEQUENCE [LARGE SCALE GENOMIC DNA]</scope>
    <source>
        <strain evidence="8 9">BH030017</strain>
    </source>
</reference>
<dbReference type="Proteomes" id="UP000253314">
    <property type="component" value="Unassembled WGS sequence"/>
</dbReference>
<comment type="caution">
    <text evidence="8">The sequence shown here is derived from an EMBL/GenBank/DDBJ whole genome shotgun (WGS) entry which is preliminary data.</text>
</comment>
<evidence type="ECO:0000313" key="9">
    <source>
        <dbReference type="Proteomes" id="UP000253314"/>
    </source>
</evidence>
<name>A0A366XSG9_9BACI</name>
<evidence type="ECO:0000256" key="1">
    <source>
        <dbReference type="ARBA" id="ARBA00004127"/>
    </source>
</evidence>
<evidence type="ECO:0000256" key="6">
    <source>
        <dbReference type="SAM" id="Phobius"/>
    </source>
</evidence>
<evidence type="ECO:0000256" key="3">
    <source>
        <dbReference type="ARBA" id="ARBA00022989"/>
    </source>
</evidence>
<protein>
    <submittedName>
        <fullName evidence="8">Methyltransferase type 11</fullName>
    </submittedName>
</protein>
<accession>A0A366XSG9</accession>
<keyword evidence="8" id="KW-0489">Methyltransferase</keyword>
<organism evidence="8 9">
    <name type="scientific">Bacillus taeanensis</name>
    <dbReference type="NCBI Taxonomy" id="273032"/>
    <lineage>
        <taxon>Bacteria</taxon>
        <taxon>Bacillati</taxon>
        <taxon>Bacillota</taxon>
        <taxon>Bacilli</taxon>
        <taxon>Bacillales</taxon>
        <taxon>Bacillaceae</taxon>
        <taxon>Bacillus</taxon>
    </lineage>
</organism>
<evidence type="ECO:0000259" key="7">
    <source>
        <dbReference type="Pfam" id="PF06803"/>
    </source>
</evidence>